<name>A0A423VU99_9PEZI</name>
<dbReference type="InterPro" id="IPR011990">
    <property type="entry name" value="TPR-like_helical_dom_sf"/>
</dbReference>
<reference evidence="2 3" key="1">
    <citation type="submission" date="2015-09" db="EMBL/GenBank/DDBJ databases">
        <title>Host preference determinants of Valsa canker pathogens revealed by comparative genomics.</title>
        <authorList>
            <person name="Yin Z."/>
            <person name="Huang L."/>
        </authorList>
    </citation>
    <scope>NUCLEOTIDE SEQUENCE [LARGE SCALE GENOMIC DNA]</scope>
    <source>
        <strain evidence="2 3">03-1</strain>
    </source>
</reference>
<organism evidence="2 3">
    <name type="scientific">Cytospora schulzeri</name>
    <dbReference type="NCBI Taxonomy" id="448051"/>
    <lineage>
        <taxon>Eukaryota</taxon>
        <taxon>Fungi</taxon>
        <taxon>Dikarya</taxon>
        <taxon>Ascomycota</taxon>
        <taxon>Pezizomycotina</taxon>
        <taxon>Sordariomycetes</taxon>
        <taxon>Sordariomycetidae</taxon>
        <taxon>Diaporthales</taxon>
        <taxon>Cytosporaceae</taxon>
        <taxon>Cytospora</taxon>
    </lineage>
</organism>
<dbReference type="AlphaFoldDB" id="A0A423VU99"/>
<dbReference type="Gene3D" id="1.25.40.10">
    <property type="entry name" value="Tetratricopeptide repeat domain"/>
    <property type="match status" value="1"/>
</dbReference>
<dbReference type="PROSITE" id="PS51257">
    <property type="entry name" value="PROKAR_LIPOPROTEIN"/>
    <property type="match status" value="1"/>
</dbReference>
<dbReference type="EMBL" id="LKEA01000040">
    <property type="protein sequence ID" value="ROV94559.1"/>
    <property type="molecule type" value="Genomic_DNA"/>
</dbReference>
<evidence type="ECO:0000256" key="1">
    <source>
        <dbReference type="ARBA" id="ARBA00022737"/>
    </source>
</evidence>
<evidence type="ECO:0000313" key="3">
    <source>
        <dbReference type="Proteomes" id="UP000283895"/>
    </source>
</evidence>
<accession>A0A423VU99</accession>
<evidence type="ECO:0000313" key="2">
    <source>
        <dbReference type="EMBL" id="ROV94559.1"/>
    </source>
</evidence>
<dbReference type="OrthoDB" id="185373at2759"/>
<comment type="caution">
    <text evidence="2">The sequence shown here is derived from an EMBL/GenBank/DDBJ whole genome shotgun (WGS) entry which is preliminary data.</text>
</comment>
<dbReference type="STRING" id="356882.A0A423VU99"/>
<evidence type="ECO:0008006" key="4">
    <source>
        <dbReference type="Google" id="ProtNLM"/>
    </source>
</evidence>
<dbReference type="PANTHER" id="PTHR47942">
    <property type="entry name" value="TETRATRICOPEPTIDE REPEAT (TPR)-LIKE SUPERFAMILY PROTEIN-RELATED"/>
    <property type="match status" value="1"/>
</dbReference>
<sequence length="807" mass="91999">MRSTLTRNVYQRLLACHGWSAPASSALSSCPSRPRSIRLPRALVRHPSHRTFLNMNLFKKPPREIKDAGFEPGFGTFVEFHARSVEGTKLPPTDELIRAFRRFFDFKILRKKPLNTTQAFCATLLLKHIQNAEDGFKLEPKDLQKASYAVSLPPGRGDTSEHVRFATELYHQLNVIKYSGRPVSDADRLAELGSDDIERYVIALVRHGASNTAAEFLSRFKDLYPHFNPRRPNALNLLRMLVLKGFGKEGDEAGLRKFAGELIEAGYDYSAEFHEIMTCFYAGIDKDGEGELRTWFEKPIGGSAMPRPDSYMALIKFSSRTGCQPEWLKKAMQKLCDSNPPKSWWDIILRWAIYQGKDIEHLKHMIDVMVQTNPGDESIRPDARTINGLIAAATENNNALLAERINGLSADLGLRPNATTYALLLEARMAGRDAIGASSAFDDLIHCSVLVGKPITVINQYIRHLCSDAPVDYMQILDVLSQVERRELDLEPETIVDLCLTFFKNDNTHEVIDTLSLHIQQFSMTDRQVVQQSLIDYCLDQNISTARAWNGYSLLRQFFPEVSREERIRLMEGFFERRRADMACFIFGHMRAHVNDGMRPDLDTYIACLEGLGACPDLESLQMVHNMFKMDVMIQPVTRLYNAFMIAYTACGEPSRAFDFWQQISTSVEGPTYSSLSIVFRACQVLPYGDEKAKLIWDRMQRMEIEIPPHVYESYVVMNAGQAHLDEVKSLLTAMPTHYGKEPDWYTLVEIYNALPVPELQEEYKKWIASELPEAGQRLLKGRKTIMTIEGTDRIPLKVEERRRLKA</sequence>
<keyword evidence="1" id="KW-0677">Repeat</keyword>
<dbReference type="InterPro" id="IPR051222">
    <property type="entry name" value="PPR/CCM1_RNA-binding"/>
</dbReference>
<gene>
    <name evidence="2" type="ORF">VMCG_08139</name>
</gene>
<dbReference type="PANTHER" id="PTHR47942:SF63">
    <property type="entry name" value="PENTATRICOPEPTIDE REPEAT-CONTAINING PROTEIN"/>
    <property type="match status" value="1"/>
</dbReference>
<keyword evidence="3" id="KW-1185">Reference proteome</keyword>
<proteinExistence type="predicted"/>
<dbReference type="Proteomes" id="UP000283895">
    <property type="component" value="Unassembled WGS sequence"/>
</dbReference>
<protein>
    <recommendedName>
        <fullName evidence="4">Pentacotripeptide-repeat region of PRORP domain-containing protein</fullName>
    </recommendedName>
</protein>